<dbReference type="OrthoDB" id="5654254at2"/>
<dbReference type="EMBL" id="SRMF01000005">
    <property type="protein sequence ID" value="TGG92556.1"/>
    <property type="molecule type" value="Genomic_DNA"/>
</dbReference>
<dbReference type="NCBIfam" id="TIGR02532">
    <property type="entry name" value="IV_pilin_GFxxxE"/>
    <property type="match status" value="1"/>
</dbReference>
<dbReference type="Proteomes" id="UP000297475">
    <property type="component" value="Unassembled WGS sequence"/>
</dbReference>
<accession>A0A4Z0WAE3</accession>
<reference evidence="2 3" key="1">
    <citation type="submission" date="2019-04" db="EMBL/GenBank/DDBJ databases">
        <title>Natronospirillum operosus gen. nov., sp. nov., a haloalkaliphilic satellite isolated from decaying biomass of laboratory culture of cyanobacterium Geitlerinema sp. and proposal of Natronospirillaceae fam. nov. and Saccharospirillaceae fam. nov.</title>
        <authorList>
            <person name="Kevbrin V."/>
            <person name="Boltyanskaya Y."/>
            <person name="Koziaeva V."/>
            <person name="Grouzdev D.S."/>
            <person name="Park M."/>
            <person name="Cho J."/>
        </authorList>
    </citation>
    <scope>NUCLEOTIDE SEQUENCE [LARGE SCALE GENOMIC DNA]</scope>
    <source>
        <strain evidence="2 3">G-116</strain>
    </source>
</reference>
<keyword evidence="1" id="KW-1133">Transmembrane helix</keyword>
<name>A0A4Z0WAE3_9GAMM</name>
<comment type="caution">
    <text evidence="2">The sequence shown here is derived from an EMBL/GenBank/DDBJ whole genome shotgun (WGS) entry which is preliminary data.</text>
</comment>
<dbReference type="Pfam" id="PF07963">
    <property type="entry name" value="N_methyl"/>
    <property type="match status" value="1"/>
</dbReference>
<dbReference type="InterPro" id="IPR045584">
    <property type="entry name" value="Pilin-like"/>
</dbReference>
<keyword evidence="3" id="KW-1185">Reference proteome</keyword>
<keyword evidence="1" id="KW-0472">Membrane</keyword>
<evidence type="ECO:0000313" key="2">
    <source>
        <dbReference type="EMBL" id="TGG92556.1"/>
    </source>
</evidence>
<dbReference type="SUPFAM" id="SSF54523">
    <property type="entry name" value="Pili subunits"/>
    <property type="match status" value="1"/>
</dbReference>
<protein>
    <submittedName>
        <fullName evidence="2">Prepilin-type N-terminal cleavage/methylation domain-containing protein</fullName>
    </submittedName>
</protein>
<dbReference type="RefSeq" id="WP_135483889.1">
    <property type="nucleotide sequence ID" value="NZ_SRMF01000005.1"/>
</dbReference>
<dbReference type="InterPro" id="IPR012902">
    <property type="entry name" value="N_methyl_site"/>
</dbReference>
<gene>
    <name evidence="2" type="ORF">E4656_12760</name>
</gene>
<evidence type="ECO:0000256" key="1">
    <source>
        <dbReference type="SAM" id="Phobius"/>
    </source>
</evidence>
<proteinExistence type="predicted"/>
<dbReference type="Gene3D" id="3.30.700.10">
    <property type="entry name" value="Glycoprotein, Type 4 Pilin"/>
    <property type="match status" value="1"/>
</dbReference>
<dbReference type="AlphaFoldDB" id="A0A4Z0WAE3"/>
<sequence length="147" mass="15334">MKKRNRGFTLIELIMVIVILGILSAFALPRFADFGDSAREASMEGARGSVQSASGIVRSAFLAGGSPVTLEGETIDLEEGYASVTGILAAAQLSSDYDTAVDDDELTIFLADEDADGDLCFIYTESDGNGPATTSAMGEFDGGDCDV</sequence>
<organism evidence="2 3">
    <name type="scientific">Natronospirillum operosum</name>
    <dbReference type="NCBI Taxonomy" id="2759953"/>
    <lineage>
        <taxon>Bacteria</taxon>
        <taxon>Pseudomonadati</taxon>
        <taxon>Pseudomonadota</taxon>
        <taxon>Gammaproteobacteria</taxon>
        <taxon>Oceanospirillales</taxon>
        <taxon>Natronospirillaceae</taxon>
        <taxon>Natronospirillum</taxon>
    </lineage>
</organism>
<evidence type="ECO:0000313" key="3">
    <source>
        <dbReference type="Proteomes" id="UP000297475"/>
    </source>
</evidence>
<feature type="transmembrane region" description="Helical" evidence="1">
    <location>
        <begin position="7"/>
        <end position="28"/>
    </location>
</feature>
<keyword evidence="1" id="KW-0812">Transmembrane</keyword>
<dbReference type="PROSITE" id="PS00409">
    <property type="entry name" value="PROKAR_NTER_METHYL"/>
    <property type="match status" value="1"/>
</dbReference>